<gene>
    <name evidence="9" type="ORF">NCGR_LOCUS19064</name>
</gene>
<dbReference type="Pfam" id="PF00154">
    <property type="entry name" value="RecA_N"/>
    <property type="match status" value="1"/>
</dbReference>
<dbReference type="GO" id="GO:0006281">
    <property type="term" value="P:DNA repair"/>
    <property type="evidence" value="ECO:0007669"/>
    <property type="project" value="InterPro"/>
</dbReference>
<organism evidence="9 10">
    <name type="scientific">Miscanthus lutarioriparius</name>
    <dbReference type="NCBI Taxonomy" id="422564"/>
    <lineage>
        <taxon>Eukaryota</taxon>
        <taxon>Viridiplantae</taxon>
        <taxon>Streptophyta</taxon>
        <taxon>Embryophyta</taxon>
        <taxon>Tracheophyta</taxon>
        <taxon>Spermatophyta</taxon>
        <taxon>Magnoliopsida</taxon>
        <taxon>Liliopsida</taxon>
        <taxon>Poales</taxon>
        <taxon>Poaceae</taxon>
        <taxon>PACMAD clade</taxon>
        <taxon>Panicoideae</taxon>
        <taxon>Andropogonodae</taxon>
        <taxon>Andropogoneae</taxon>
        <taxon>Saccharinae</taxon>
        <taxon>Miscanthus</taxon>
    </lineage>
</organism>
<dbReference type="PRINTS" id="PR00142">
    <property type="entry name" value="RECA"/>
</dbReference>
<evidence type="ECO:0000256" key="5">
    <source>
        <dbReference type="ARBA" id="ARBA00023172"/>
    </source>
</evidence>
<proteinExistence type="inferred from homology"/>
<evidence type="ECO:0000256" key="3">
    <source>
        <dbReference type="ARBA" id="ARBA00022840"/>
    </source>
</evidence>
<reference evidence="9" key="1">
    <citation type="submission" date="2020-10" db="EMBL/GenBank/DDBJ databases">
        <authorList>
            <person name="Han B."/>
            <person name="Lu T."/>
            <person name="Zhao Q."/>
            <person name="Huang X."/>
            <person name="Zhao Y."/>
        </authorList>
    </citation>
    <scope>NUCLEOTIDE SEQUENCE</scope>
</reference>
<dbReference type="PROSITE" id="PS50162">
    <property type="entry name" value="RECA_2"/>
    <property type="match status" value="1"/>
</dbReference>
<dbReference type="PROSITE" id="PS50163">
    <property type="entry name" value="RECA_3"/>
    <property type="match status" value="1"/>
</dbReference>
<dbReference type="InterPro" id="IPR020587">
    <property type="entry name" value="RecA_monomer-monomer_interface"/>
</dbReference>
<evidence type="ECO:0000259" key="7">
    <source>
        <dbReference type="PROSITE" id="PS50162"/>
    </source>
</evidence>
<accession>A0A811NQI7</accession>
<evidence type="ECO:0000313" key="10">
    <source>
        <dbReference type="Proteomes" id="UP000604825"/>
    </source>
</evidence>
<dbReference type="GO" id="GO:0005524">
    <property type="term" value="F:ATP binding"/>
    <property type="evidence" value="ECO:0007669"/>
    <property type="project" value="UniProtKB-KW"/>
</dbReference>
<evidence type="ECO:0000256" key="4">
    <source>
        <dbReference type="ARBA" id="ARBA00023125"/>
    </source>
</evidence>
<evidence type="ECO:0000256" key="6">
    <source>
        <dbReference type="RuleBase" id="RU003422"/>
    </source>
</evidence>
<dbReference type="AlphaFoldDB" id="A0A811NQI7"/>
<protein>
    <submittedName>
        <fullName evidence="9">Uncharacterized protein</fullName>
    </submittedName>
</protein>
<dbReference type="EMBL" id="CAJGYO010000005">
    <property type="protein sequence ID" value="CAD6228264.1"/>
    <property type="molecule type" value="Genomic_DNA"/>
</dbReference>
<dbReference type="PANTHER" id="PTHR45900:SF4">
    <property type="entry name" value="DNA REPAIR PROTEIN RECA HOMOLOG 2, MITOCHONDRIAL"/>
    <property type="match status" value="1"/>
</dbReference>
<evidence type="ECO:0000256" key="1">
    <source>
        <dbReference type="ARBA" id="ARBA00009391"/>
    </source>
</evidence>
<dbReference type="SUPFAM" id="SSF52540">
    <property type="entry name" value="P-loop containing nucleoside triphosphate hydrolases"/>
    <property type="match status" value="1"/>
</dbReference>
<keyword evidence="3 6" id="KW-0067">ATP-binding</keyword>
<dbReference type="Proteomes" id="UP000604825">
    <property type="component" value="Unassembled WGS sequence"/>
</dbReference>
<name>A0A811NQI7_9POAL</name>
<keyword evidence="2 6" id="KW-0547">Nucleotide-binding</keyword>
<comment type="caution">
    <text evidence="9">The sequence shown here is derived from an EMBL/GenBank/DDBJ whole genome shotgun (WGS) entry which is preliminary data.</text>
</comment>
<feature type="domain" description="RecA family profile 2" evidence="8">
    <location>
        <begin position="283"/>
        <end position="356"/>
    </location>
</feature>
<dbReference type="PANTHER" id="PTHR45900">
    <property type="entry name" value="RECA"/>
    <property type="match status" value="1"/>
</dbReference>
<dbReference type="GO" id="GO:0140664">
    <property type="term" value="F:ATP-dependent DNA damage sensor activity"/>
    <property type="evidence" value="ECO:0007669"/>
    <property type="project" value="InterPro"/>
</dbReference>
<comment type="similarity">
    <text evidence="1 6">Belongs to the RecA family.</text>
</comment>
<dbReference type="InterPro" id="IPR013765">
    <property type="entry name" value="DNA_recomb/repair_RecA"/>
</dbReference>
<evidence type="ECO:0000259" key="8">
    <source>
        <dbReference type="PROSITE" id="PS50163"/>
    </source>
</evidence>
<dbReference type="OrthoDB" id="5957327at2759"/>
<dbReference type="GO" id="GO:0003697">
    <property type="term" value="F:single-stranded DNA binding"/>
    <property type="evidence" value="ECO:0007669"/>
    <property type="project" value="InterPro"/>
</dbReference>
<dbReference type="InterPro" id="IPR049428">
    <property type="entry name" value="RecA-like_N"/>
</dbReference>
<dbReference type="Gene3D" id="3.40.50.300">
    <property type="entry name" value="P-loop containing nucleotide triphosphate hydrolases"/>
    <property type="match status" value="1"/>
</dbReference>
<keyword evidence="5" id="KW-0233">DNA recombination</keyword>
<keyword evidence="10" id="KW-1185">Reference proteome</keyword>
<evidence type="ECO:0000256" key="2">
    <source>
        <dbReference type="ARBA" id="ARBA00022741"/>
    </source>
</evidence>
<dbReference type="InterPro" id="IPR023400">
    <property type="entry name" value="RecA_C_sf"/>
</dbReference>
<sequence length="412" mass="44970">MRGLLFYSSALLRRAAGAAAQLSRAECGSASASAPSHLRRSPLQNGKRETFSSFWSKGRSMSTIVDMQLDYESDPPLDDTKALEKESSLNVAVSQLASDFDRDSKLCLEQFSRTRNASVISTGSLKLDLALGVGGLPKGRMVEIYGKEASGKTTLALHVVKEAQKNGGYCAYVDAENAFNPSFAEAIGVDSERLLIAQPDSAENSLSIVNTLVGGSVAVVVVDSVAALIPKCEIEGEIYTNSEDIQSRLMTRALRKIQYTLCRSETLIIFMNQVRRKRTSNDFSGIYKEVPCGGNALGFYAAVRMRTSRRELRYSEDEATGIGISVQIIKNKLAPASLKEAGIDIRFGKGICHESEILEMASSVGVILKDGCGYWINNEFLAGKVEAEKFLHENSAVTDEICNTVRNEFRQR</sequence>
<dbReference type="Pfam" id="PF21096">
    <property type="entry name" value="RecA_C"/>
    <property type="match status" value="1"/>
</dbReference>
<evidence type="ECO:0000313" key="9">
    <source>
        <dbReference type="EMBL" id="CAD6228264.1"/>
    </source>
</evidence>
<dbReference type="GO" id="GO:0006310">
    <property type="term" value="P:DNA recombination"/>
    <property type="evidence" value="ECO:0007669"/>
    <property type="project" value="UniProtKB-KW"/>
</dbReference>
<dbReference type="SUPFAM" id="SSF54752">
    <property type="entry name" value="RecA protein, C-terminal domain"/>
    <property type="match status" value="1"/>
</dbReference>
<feature type="domain" description="RecA family profile 1" evidence="7">
    <location>
        <begin position="116"/>
        <end position="274"/>
    </location>
</feature>
<keyword evidence="4" id="KW-0238">DNA-binding</keyword>
<dbReference type="InterPro" id="IPR027417">
    <property type="entry name" value="P-loop_NTPase"/>
</dbReference>
<dbReference type="InterPro" id="IPR020588">
    <property type="entry name" value="RecA_ATP-bd"/>
</dbReference>
<dbReference type="InterPro" id="IPR049261">
    <property type="entry name" value="RecA-like_C"/>
</dbReference>